<gene>
    <name evidence="2" type="ORF">COX46_03245</name>
</gene>
<feature type="domain" description="Uroporphyrinogen decarboxylase (URO-D)" evidence="1">
    <location>
        <begin position="140"/>
        <end position="341"/>
    </location>
</feature>
<dbReference type="InterPro" id="IPR000257">
    <property type="entry name" value="Uroporphyrinogen_deCOase"/>
</dbReference>
<reference evidence="2 3" key="1">
    <citation type="submission" date="2017-09" db="EMBL/GenBank/DDBJ databases">
        <title>Depth-based differentiation of microbial function through sediment-hosted aquifers and enrichment of novel symbionts in the deep terrestrial subsurface.</title>
        <authorList>
            <person name="Probst A.J."/>
            <person name="Ladd B."/>
            <person name="Jarett J.K."/>
            <person name="Geller-Mcgrath D.E."/>
            <person name="Sieber C.M."/>
            <person name="Emerson J.B."/>
            <person name="Anantharaman K."/>
            <person name="Thomas B.C."/>
            <person name="Malmstrom R."/>
            <person name="Stieglmeier M."/>
            <person name="Klingl A."/>
            <person name="Woyke T."/>
            <person name="Ryan C.M."/>
            <person name="Banfield J.F."/>
        </authorList>
    </citation>
    <scope>NUCLEOTIDE SEQUENCE [LARGE SCALE GENOMIC DNA]</scope>
    <source>
        <strain evidence="2">CG23_combo_of_CG06-09_8_20_14_all_48_7</strain>
    </source>
</reference>
<dbReference type="GO" id="GO:0006779">
    <property type="term" value="P:porphyrin-containing compound biosynthetic process"/>
    <property type="evidence" value="ECO:0007669"/>
    <property type="project" value="InterPro"/>
</dbReference>
<dbReference type="AlphaFoldDB" id="A0A2G9YAN1"/>
<comment type="caution">
    <text evidence="2">The sequence shown here is derived from an EMBL/GenBank/DDBJ whole genome shotgun (WGS) entry which is preliminary data.</text>
</comment>
<dbReference type="Proteomes" id="UP000230392">
    <property type="component" value="Unassembled WGS sequence"/>
</dbReference>
<proteinExistence type="predicted"/>
<dbReference type="PANTHER" id="PTHR47099:SF1">
    <property type="entry name" value="METHYLCOBAMIDE:COM METHYLTRANSFERASE MTBA"/>
    <property type="match status" value="1"/>
</dbReference>
<dbReference type="Pfam" id="PF01208">
    <property type="entry name" value="URO-D"/>
    <property type="match status" value="1"/>
</dbReference>
<name>A0A2G9YAN1_9BACT</name>
<dbReference type="Gene3D" id="3.20.20.210">
    <property type="match status" value="1"/>
</dbReference>
<organism evidence="2 3">
    <name type="scientific">bacterium (Candidatus Ratteibacteria) CG23_combo_of_CG06-09_8_20_14_all_48_7</name>
    <dbReference type="NCBI Taxonomy" id="2014292"/>
    <lineage>
        <taxon>Bacteria</taxon>
        <taxon>Candidatus Ratteibacteria</taxon>
    </lineage>
</organism>
<evidence type="ECO:0000313" key="3">
    <source>
        <dbReference type="Proteomes" id="UP000230392"/>
    </source>
</evidence>
<sequence>MNSRERLKAILTGQIPDRVPISTYELCGYNSQAFENNDPSYAKLMESIRKKTDCICMWNPGSNATLLESSYPVKTEVEQKKEGDFTVTHTVFHTPRGNIKQTTKVMDNVHTTWQTEHLCKNTEDVDKVLSVPYEPVCYDASDFARIKKEVGKNGIIMASLSDPLCAAAPLMEFGAYTVWAMTETEHFAKTILVIRERMKENLKRMLESNVSDLYRICGPEYATPPYLPPRFFQRFVVPYVAEMVDLIHQKRAKARLHCHGRIRKVLDMILDTGADGIDPCEAPPDGDITLAEIKERTGSRICLFGNLQLKLLEQGTGKEVETAVKECMSAAKEGGGYVIMPTAAPINSPLAEKTGKNYLRFIDTALEYGKY</sequence>
<accession>A0A2G9YAN1</accession>
<evidence type="ECO:0000259" key="1">
    <source>
        <dbReference type="Pfam" id="PF01208"/>
    </source>
</evidence>
<dbReference type="GO" id="GO:0004853">
    <property type="term" value="F:uroporphyrinogen decarboxylase activity"/>
    <property type="evidence" value="ECO:0007669"/>
    <property type="project" value="InterPro"/>
</dbReference>
<evidence type="ECO:0000313" key="2">
    <source>
        <dbReference type="EMBL" id="PIP16278.1"/>
    </source>
</evidence>
<dbReference type="SUPFAM" id="SSF51726">
    <property type="entry name" value="UROD/MetE-like"/>
    <property type="match status" value="1"/>
</dbReference>
<dbReference type="InterPro" id="IPR038071">
    <property type="entry name" value="UROD/MetE-like_sf"/>
</dbReference>
<dbReference type="EMBL" id="PCRF01000158">
    <property type="protein sequence ID" value="PIP16278.1"/>
    <property type="molecule type" value="Genomic_DNA"/>
</dbReference>
<protein>
    <recommendedName>
        <fullName evidence="1">Uroporphyrinogen decarboxylase (URO-D) domain-containing protein</fullName>
    </recommendedName>
</protein>
<dbReference type="PANTHER" id="PTHR47099">
    <property type="entry name" value="METHYLCOBAMIDE:COM METHYLTRANSFERASE MTBA"/>
    <property type="match status" value="1"/>
</dbReference>
<dbReference type="InterPro" id="IPR052024">
    <property type="entry name" value="Methanogen_methyltrans"/>
</dbReference>